<evidence type="ECO:0000256" key="2">
    <source>
        <dbReference type="ARBA" id="ARBA00006757"/>
    </source>
</evidence>
<evidence type="ECO:0000256" key="1">
    <source>
        <dbReference type="ARBA" id="ARBA00004141"/>
    </source>
</evidence>
<comment type="subcellular location">
    <subcellularLocation>
        <location evidence="1">Membrane</location>
        <topology evidence="1">Multi-pass membrane protein</topology>
    </subcellularLocation>
</comment>
<protein>
    <submittedName>
        <fullName evidence="7">Uncharacterized protein</fullName>
    </submittedName>
</protein>
<evidence type="ECO:0000256" key="6">
    <source>
        <dbReference type="SAM" id="Phobius"/>
    </source>
</evidence>
<gene>
    <name evidence="7" type="ORF">P174DRAFT_465244</name>
</gene>
<dbReference type="PANTHER" id="PTHR42038">
    <property type="match status" value="1"/>
</dbReference>
<proteinExistence type="inferred from homology"/>
<keyword evidence="8" id="KW-1185">Reference proteome</keyword>
<feature type="transmembrane region" description="Helical" evidence="6">
    <location>
        <begin position="47"/>
        <end position="66"/>
    </location>
</feature>
<dbReference type="RefSeq" id="XP_024676947.1">
    <property type="nucleotide sequence ID" value="XM_024830521.1"/>
</dbReference>
<dbReference type="GeneID" id="36537847"/>
<evidence type="ECO:0000313" key="8">
    <source>
        <dbReference type="Proteomes" id="UP000234474"/>
    </source>
</evidence>
<dbReference type="EMBL" id="MSZS01000017">
    <property type="protein sequence ID" value="PKX88352.1"/>
    <property type="molecule type" value="Genomic_DNA"/>
</dbReference>
<reference evidence="8" key="1">
    <citation type="journal article" date="2018" name="Proc. Natl. Acad. Sci. U.S.A.">
        <title>Linking secondary metabolites to gene clusters through genome sequencing of six diverse Aspergillus species.</title>
        <authorList>
            <person name="Kaerboelling I."/>
            <person name="Vesth T.C."/>
            <person name="Frisvad J.C."/>
            <person name="Nybo J.L."/>
            <person name="Theobald S."/>
            <person name="Kuo A."/>
            <person name="Bowyer P."/>
            <person name="Matsuda Y."/>
            <person name="Mondo S."/>
            <person name="Lyhne E.K."/>
            <person name="Kogle M.E."/>
            <person name="Clum A."/>
            <person name="Lipzen A."/>
            <person name="Salamov A."/>
            <person name="Ngan C.Y."/>
            <person name="Daum C."/>
            <person name="Chiniquy J."/>
            <person name="Barry K."/>
            <person name="LaButti K."/>
            <person name="Haridas S."/>
            <person name="Simmons B.A."/>
            <person name="Magnuson J.K."/>
            <person name="Mortensen U.H."/>
            <person name="Larsen T.O."/>
            <person name="Grigoriev I.V."/>
            <person name="Baker S.E."/>
            <person name="Andersen M.R."/>
        </authorList>
    </citation>
    <scope>NUCLEOTIDE SEQUENCE [LARGE SCALE GENOMIC DNA]</scope>
    <source>
        <strain evidence="8">IBT 16806</strain>
    </source>
</reference>
<accession>A0A2I1BSM1</accession>
<keyword evidence="4 6" id="KW-1133">Transmembrane helix</keyword>
<dbReference type="InterPro" id="IPR039020">
    <property type="entry name" value="PaxB-like"/>
</dbReference>
<dbReference type="Pfam" id="PF25129">
    <property type="entry name" value="Pyr4-TMTC"/>
    <property type="match status" value="1"/>
</dbReference>
<comment type="caution">
    <text evidence="7">The sequence shown here is derived from an EMBL/GenBank/DDBJ whole genome shotgun (WGS) entry which is preliminary data.</text>
</comment>
<keyword evidence="3 6" id="KW-0812">Transmembrane</keyword>
<organism evidence="7 8">
    <name type="scientific">Aspergillus novofumigatus (strain IBT 16806)</name>
    <dbReference type="NCBI Taxonomy" id="1392255"/>
    <lineage>
        <taxon>Eukaryota</taxon>
        <taxon>Fungi</taxon>
        <taxon>Dikarya</taxon>
        <taxon>Ascomycota</taxon>
        <taxon>Pezizomycotina</taxon>
        <taxon>Eurotiomycetes</taxon>
        <taxon>Eurotiomycetidae</taxon>
        <taxon>Eurotiales</taxon>
        <taxon>Aspergillaceae</taxon>
        <taxon>Aspergillus</taxon>
        <taxon>Aspergillus subgen. Fumigati</taxon>
    </lineage>
</organism>
<dbReference type="OMA" id="MPLMPLC"/>
<evidence type="ECO:0000256" key="5">
    <source>
        <dbReference type="ARBA" id="ARBA00023136"/>
    </source>
</evidence>
<dbReference type="OrthoDB" id="5294024at2759"/>
<dbReference type="Proteomes" id="UP000234474">
    <property type="component" value="Unassembled WGS sequence"/>
</dbReference>
<dbReference type="GO" id="GO:0016829">
    <property type="term" value="F:lyase activity"/>
    <property type="evidence" value="ECO:0007669"/>
    <property type="project" value="InterPro"/>
</dbReference>
<dbReference type="VEuPathDB" id="FungiDB:P174DRAFT_465244"/>
<evidence type="ECO:0000256" key="4">
    <source>
        <dbReference type="ARBA" id="ARBA00022989"/>
    </source>
</evidence>
<keyword evidence="5 6" id="KW-0472">Membrane</keyword>
<sequence length="116" mass="13191">MSQVEELQASRGYRQNPSTLTVTSVGMCVCWLASYPGMIRKSFQDRIYCMPLMPLCCGIAFEFIYSEDPIHQYLFASWLALSVVVVFTAMKFAPMVVILINEVYNFVINNCRIVGL</sequence>
<dbReference type="GO" id="GO:0016020">
    <property type="term" value="C:membrane"/>
    <property type="evidence" value="ECO:0007669"/>
    <property type="project" value="UniProtKB-SubCell"/>
</dbReference>
<name>A0A2I1BSM1_ASPN1</name>
<feature type="transmembrane region" description="Helical" evidence="6">
    <location>
        <begin position="78"/>
        <end position="100"/>
    </location>
</feature>
<evidence type="ECO:0000256" key="3">
    <source>
        <dbReference type="ARBA" id="ARBA00022692"/>
    </source>
</evidence>
<dbReference type="AlphaFoldDB" id="A0A2I1BSM1"/>
<dbReference type="PANTHER" id="PTHR42038:SF2">
    <property type="entry name" value="TERPENE CYCLASE AUSL"/>
    <property type="match status" value="1"/>
</dbReference>
<comment type="similarity">
    <text evidence="2">Belongs to the paxB family.</text>
</comment>
<feature type="transmembrane region" description="Helical" evidence="6">
    <location>
        <begin position="17"/>
        <end position="35"/>
    </location>
</feature>
<evidence type="ECO:0000313" key="7">
    <source>
        <dbReference type="EMBL" id="PKX88352.1"/>
    </source>
</evidence>